<evidence type="ECO:0000256" key="1">
    <source>
        <dbReference type="SAM" id="MobiDB-lite"/>
    </source>
</evidence>
<sequence length="132" mass="15839">MKKPKKCISVEEARREQDEWVKTRGKDIEKCCGYEDTREFWYSLDELQEYLDYVREKSKEQDVEKPGIRFYLGAYPKTKGKRSYTTMFLSPTKEKSRKLRKLNYKNDGDDNENNYDIEPMNIIQGGEPPRNY</sequence>
<feature type="region of interest" description="Disordered" evidence="1">
    <location>
        <begin position="99"/>
        <end position="132"/>
    </location>
</feature>
<dbReference type="RefSeq" id="WP_072877883.1">
    <property type="nucleotide sequence ID" value="NZ_FQVT01000003.1"/>
</dbReference>
<evidence type="ECO:0000313" key="2">
    <source>
        <dbReference type="EMBL" id="SHF87785.1"/>
    </source>
</evidence>
<dbReference type="AlphaFoldDB" id="A0A1M5F8D7"/>
<dbReference type="EMBL" id="FQVT01000003">
    <property type="protein sequence ID" value="SHF87785.1"/>
    <property type="molecule type" value="Genomic_DNA"/>
</dbReference>
<proteinExistence type="predicted"/>
<keyword evidence="3" id="KW-1185">Reference proteome</keyword>
<dbReference type="OrthoDB" id="1440507at2"/>
<dbReference type="STRING" id="1073325.SAMN05444483_10371"/>
<name>A0A1M5F8D7_SALEC</name>
<protein>
    <submittedName>
        <fullName evidence="2">Uncharacterized protein</fullName>
    </submittedName>
</protein>
<evidence type="ECO:0000313" key="3">
    <source>
        <dbReference type="Proteomes" id="UP000183945"/>
    </source>
</evidence>
<organism evidence="2 3">
    <name type="scientific">Salegentibacter echinorum</name>
    <dbReference type="NCBI Taxonomy" id="1073325"/>
    <lineage>
        <taxon>Bacteria</taxon>
        <taxon>Pseudomonadati</taxon>
        <taxon>Bacteroidota</taxon>
        <taxon>Flavobacteriia</taxon>
        <taxon>Flavobacteriales</taxon>
        <taxon>Flavobacteriaceae</taxon>
        <taxon>Salegentibacter</taxon>
    </lineage>
</organism>
<reference evidence="3" key="1">
    <citation type="submission" date="2016-11" db="EMBL/GenBank/DDBJ databases">
        <authorList>
            <person name="Varghese N."/>
            <person name="Submissions S."/>
        </authorList>
    </citation>
    <scope>NUCLEOTIDE SEQUENCE [LARGE SCALE GENOMIC DNA]</scope>
    <source>
        <strain evidence="3">DSM 24579</strain>
    </source>
</reference>
<dbReference type="Proteomes" id="UP000183945">
    <property type="component" value="Unassembled WGS sequence"/>
</dbReference>
<accession>A0A1M5F8D7</accession>
<gene>
    <name evidence="2" type="ORF">SAMN05444483_10371</name>
</gene>